<gene>
    <name evidence="1" type="primary">WBGene00281551</name>
</gene>
<evidence type="ECO:0000313" key="2">
    <source>
        <dbReference type="Proteomes" id="UP000005239"/>
    </source>
</evidence>
<keyword evidence="2" id="KW-1185">Reference proteome</keyword>
<accession>A0A2A6CDY2</accession>
<dbReference type="OrthoDB" id="5869492at2759"/>
<protein>
    <submittedName>
        <fullName evidence="1">Uncharacterized protein</fullName>
    </submittedName>
</protein>
<evidence type="ECO:0000313" key="1">
    <source>
        <dbReference type="EnsemblMetazoa" id="PPA43182.1"/>
    </source>
</evidence>
<dbReference type="AlphaFoldDB" id="A0A2A6CDY2"/>
<dbReference type="EnsemblMetazoa" id="PPA43182.1">
    <property type="protein sequence ID" value="PPA43182.1"/>
    <property type="gene ID" value="WBGene00281551"/>
</dbReference>
<name>A0A2A6CDY2_PRIPA</name>
<reference evidence="2" key="1">
    <citation type="journal article" date="2008" name="Nat. Genet.">
        <title>The Pristionchus pacificus genome provides a unique perspective on nematode lifestyle and parasitism.</title>
        <authorList>
            <person name="Dieterich C."/>
            <person name="Clifton S.W."/>
            <person name="Schuster L.N."/>
            <person name="Chinwalla A."/>
            <person name="Delehaunty K."/>
            <person name="Dinkelacker I."/>
            <person name="Fulton L."/>
            <person name="Fulton R."/>
            <person name="Godfrey J."/>
            <person name="Minx P."/>
            <person name="Mitreva M."/>
            <person name="Roeseler W."/>
            <person name="Tian H."/>
            <person name="Witte H."/>
            <person name="Yang S.P."/>
            <person name="Wilson R.K."/>
            <person name="Sommer R.J."/>
        </authorList>
    </citation>
    <scope>NUCLEOTIDE SEQUENCE [LARGE SCALE GENOMIC DNA]</scope>
    <source>
        <strain evidence="2">PS312</strain>
    </source>
</reference>
<proteinExistence type="predicted"/>
<organism evidence="1 2">
    <name type="scientific">Pristionchus pacificus</name>
    <name type="common">Parasitic nematode worm</name>
    <dbReference type="NCBI Taxonomy" id="54126"/>
    <lineage>
        <taxon>Eukaryota</taxon>
        <taxon>Metazoa</taxon>
        <taxon>Ecdysozoa</taxon>
        <taxon>Nematoda</taxon>
        <taxon>Chromadorea</taxon>
        <taxon>Rhabditida</taxon>
        <taxon>Rhabditina</taxon>
        <taxon>Diplogasteromorpha</taxon>
        <taxon>Diplogasteroidea</taxon>
        <taxon>Neodiplogasteridae</taxon>
        <taxon>Pristionchus</taxon>
    </lineage>
</organism>
<sequence>AISTVGHSVGTRSRKTADNFFIIAYEAREAFMYFFCRSKMFFTRKRSKRWTSMEMCKFRMDTRQQLQDTYWDHAGNQTVCQGAMDQLPNLHVSKKADEAWILAYVESIREVYSHASANLPELLFTDAQREEERKRYWLELSKMFSKVLYRITQLPDAHHPFSPVGRMACMMSYASLYSVYKTVAIECNNLSTVHSAAKKLNEMEQGEYSTVSDMEKNQLKMLYENIDLINILSLELPKKYDLMPPPRRRSSAEETKIKVETPLSAHLRDFPKTFIDELKTAVAEKPKVELVRMEAPAEKELPPLPPIITIEEPSAESASSMSSLSPRESLSVRPTTIEDYAEEIADEIVTTTLQEIGEKNKKSVEQITVFEPIVQQISELKTDLYASPRRSVEEEEEETPKVEEKEEKEEELLELSPFDPASCFKEADKIERYGRRGLFDSPLPVIGRKLPIVPLIARQHSSPSESKEWKDQGRSVLSNPSPALLSPTFNQKLENKIIQAVLNEKPVSPMFPPPAFALDDFIVNGQRY</sequence>
<dbReference type="Proteomes" id="UP000005239">
    <property type="component" value="Unassembled WGS sequence"/>
</dbReference>
<reference evidence="1" key="2">
    <citation type="submission" date="2022-06" db="UniProtKB">
        <authorList>
            <consortium name="EnsemblMetazoa"/>
        </authorList>
    </citation>
    <scope>IDENTIFICATION</scope>
    <source>
        <strain evidence="1">PS312</strain>
    </source>
</reference>
<accession>A0A8R1Z3L7</accession>